<evidence type="ECO:0000313" key="2">
    <source>
        <dbReference type="Proteomes" id="UP000528460"/>
    </source>
</evidence>
<comment type="caution">
    <text evidence="1">The sequence shown here is derived from an EMBL/GenBank/DDBJ whole genome shotgun (WGS) entry which is preliminary data.</text>
</comment>
<dbReference type="Proteomes" id="UP000528460">
    <property type="component" value="Unassembled WGS sequence"/>
</dbReference>
<organism evidence="1 2">
    <name type="scientific">Corallococcus exercitus</name>
    <dbReference type="NCBI Taxonomy" id="2316736"/>
    <lineage>
        <taxon>Bacteria</taxon>
        <taxon>Pseudomonadati</taxon>
        <taxon>Myxococcota</taxon>
        <taxon>Myxococcia</taxon>
        <taxon>Myxococcales</taxon>
        <taxon>Cystobacterineae</taxon>
        <taxon>Myxococcaceae</taxon>
        <taxon>Corallococcus</taxon>
    </lineage>
</organism>
<name>A0A7Y4K051_9BACT</name>
<evidence type="ECO:0008006" key="3">
    <source>
        <dbReference type="Google" id="ProtNLM"/>
    </source>
</evidence>
<gene>
    <name evidence="1" type="ORF">HNS30_35990</name>
</gene>
<reference evidence="1 2" key="1">
    <citation type="submission" date="2020-05" db="EMBL/GenBank/DDBJ databases">
        <authorList>
            <person name="Whitworth D."/>
        </authorList>
    </citation>
    <scope>NUCLEOTIDE SEQUENCE [LARGE SCALE GENOMIC DNA]</scope>
    <source>
        <strain evidence="1 2">CA046A</strain>
    </source>
</reference>
<dbReference type="RefSeq" id="WP_171421539.1">
    <property type="nucleotide sequence ID" value="NZ_JABFJW010000472.1"/>
</dbReference>
<proteinExistence type="predicted"/>
<accession>A0A7Y4K051</accession>
<dbReference type="EMBL" id="JABFJW010000472">
    <property type="protein sequence ID" value="NOK14443.1"/>
    <property type="molecule type" value="Genomic_DNA"/>
</dbReference>
<protein>
    <recommendedName>
        <fullName evidence="3">Lipoprotein</fullName>
    </recommendedName>
</protein>
<evidence type="ECO:0000313" key="1">
    <source>
        <dbReference type="EMBL" id="NOK14443.1"/>
    </source>
</evidence>
<dbReference type="PROSITE" id="PS51257">
    <property type="entry name" value="PROKAR_LIPOPROTEIN"/>
    <property type="match status" value="1"/>
</dbReference>
<dbReference type="AlphaFoldDB" id="A0A7Y4K051"/>
<sequence length="492" mass="52812">MNARNWSTLLWFGLAGVGCGGVQGDEPPGVPAVTVEEGSREVSAQACPPGVASRVADLTPPDFAGFMGELTQVQGTLYFVTSSFDTGSVLWRSNGTEAGTVPVKVFPGPPGVYQPTNLVAVGNKLFFQVRTPDTGMEPWISDGTESGTHLIKDLTPGAADSILEDGYEVNGRLVFFRWVAVSSSEARPELWRSDGTAAGTLRVRSFSTVRNLSYYKLKVGNALLFFFAEETGTTLWRTDSTLAGTTVVKQLDAGLTYVRDVSSPGEVPLFILDDGPDHEVWKTDGTATGTVRLDSFGRPVNLLGALGPYVYLTSVDSPVTKRLRIDRLSLSGGGKTHITTLPNPYGAGEYAYPAVRTAVVSGNDLYFTQVIQSDAPVPENVSLWATNGTAAGTRLLFNNPYVEYGYRYPVFATGTGQVLFGGAPDENRPVVPFFTRGSVATQGRLADIFLPDSFTRVGHRIFFTALDATQQGQLWSVPATFSCPPGLTEARE</sequence>